<dbReference type="Gene3D" id="1.10.150.130">
    <property type="match status" value="1"/>
</dbReference>
<name>A0ABD5R1W6_9EURY</name>
<dbReference type="CDD" id="cd00397">
    <property type="entry name" value="DNA_BRE_C"/>
    <property type="match status" value="1"/>
</dbReference>
<keyword evidence="1" id="KW-0229">DNA integration</keyword>
<dbReference type="RefSeq" id="WP_256411301.1">
    <property type="nucleotide sequence ID" value="NZ_JANHDM010000003.1"/>
</dbReference>
<dbReference type="Gene3D" id="1.10.443.10">
    <property type="entry name" value="Intergrase catalytic core"/>
    <property type="match status" value="1"/>
</dbReference>
<dbReference type="InterPro" id="IPR013762">
    <property type="entry name" value="Integrase-like_cat_sf"/>
</dbReference>
<comment type="caution">
    <text evidence="5">The sequence shown here is derived from an EMBL/GenBank/DDBJ whole genome shotgun (WGS) entry which is preliminary data.</text>
</comment>
<dbReference type="InterPro" id="IPR050090">
    <property type="entry name" value="Tyrosine_recombinase_XerCD"/>
</dbReference>
<evidence type="ECO:0000313" key="6">
    <source>
        <dbReference type="Proteomes" id="UP001596118"/>
    </source>
</evidence>
<dbReference type="PROSITE" id="PS51898">
    <property type="entry name" value="TYR_RECOMBINASE"/>
    <property type="match status" value="1"/>
</dbReference>
<reference evidence="5 6" key="1">
    <citation type="journal article" date="2019" name="Int. J. Syst. Evol. Microbiol.">
        <title>The Global Catalogue of Microorganisms (GCM) 10K type strain sequencing project: providing services to taxonomists for standard genome sequencing and annotation.</title>
        <authorList>
            <consortium name="The Broad Institute Genomics Platform"/>
            <consortium name="The Broad Institute Genome Sequencing Center for Infectious Disease"/>
            <person name="Wu L."/>
            <person name="Ma J."/>
        </authorList>
    </citation>
    <scope>NUCLEOTIDE SEQUENCE [LARGE SCALE GENOMIC DNA]</scope>
    <source>
        <strain evidence="5 6">CGMCC 1.12124</strain>
    </source>
</reference>
<feature type="domain" description="Tyr recombinase" evidence="4">
    <location>
        <begin position="189"/>
        <end position="368"/>
    </location>
</feature>
<evidence type="ECO:0000259" key="4">
    <source>
        <dbReference type="PROSITE" id="PS51898"/>
    </source>
</evidence>
<proteinExistence type="predicted"/>
<evidence type="ECO:0000256" key="3">
    <source>
        <dbReference type="ARBA" id="ARBA00023172"/>
    </source>
</evidence>
<evidence type="ECO:0000256" key="1">
    <source>
        <dbReference type="ARBA" id="ARBA00022908"/>
    </source>
</evidence>
<dbReference type="InterPro" id="IPR010998">
    <property type="entry name" value="Integrase_recombinase_N"/>
</dbReference>
<sequence length="371" mass="44215">MTEHVENIVVIPEKSRNYLNNRQSLDYRSHRKQLIKWAITLGKDTEKAEGYAHETVRARSYRLDRFYRWIWQNQTDGYTLEITTEHADEYLKYLAYQEHSKTFKASCQKAIKMLFKWQNFHQGKDIDWDPVINFNQYQGTSQPRDFLTRDERRKLREASLEHGSVPHYNSVTPEERDKWKAHLAQRFGKPKEEIGMDDWKRANSWKEPSIIWTSMDAGLRPVEVGRARTSWVDLENGLLRIPREDSSKNTENWTVSLLERTTNILKKWIEEREQYPKYEDTDKLWLTRNDNPYGTQSLNYLLERVCKTADLPKEDRDLTWYSIRHSVGTYMAREEGLAAAQAQLRHKSEQTTMKYDQAPLEDRKEALERMG</sequence>
<accession>A0ABD5R1W6</accession>
<keyword evidence="6" id="KW-1185">Reference proteome</keyword>
<dbReference type="GO" id="GO:0006310">
    <property type="term" value="P:DNA recombination"/>
    <property type="evidence" value="ECO:0007669"/>
    <property type="project" value="UniProtKB-KW"/>
</dbReference>
<protein>
    <submittedName>
        <fullName evidence="5">Tyrosine-type recombinase/integrase</fullName>
    </submittedName>
</protein>
<dbReference type="EMBL" id="JBHSKY010000007">
    <property type="protein sequence ID" value="MFC5278888.1"/>
    <property type="molecule type" value="Genomic_DNA"/>
</dbReference>
<dbReference type="PANTHER" id="PTHR30349">
    <property type="entry name" value="PHAGE INTEGRASE-RELATED"/>
    <property type="match status" value="1"/>
</dbReference>
<dbReference type="Pfam" id="PF00589">
    <property type="entry name" value="Phage_integrase"/>
    <property type="match status" value="1"/>
</dbReference>
<keyword evidence="3" id="KW-0233">DNA recombination</keyword>
<evidence type="ECO:0000313" key="5">
    <source>
        <dbReference type="EMBL" id="MFC5278888.1"/>
    </source>
</evidence>
<organism evidence="5 6">
    <name type="scientific">Halorubrum rubrum</name>
    <dbReference type="NCBI Taxonomy" id="1126240"/>
    <lineage>
        <taxon>Archaea</taxon>
        <taxon>Methanobacteriati</taxon>
        <taxon>Methanobacteriota</taxon>
        <taxon>Stenosarchaea group</taxon>
        <taxon>Halobacteria</taxon>
        <taxon>Halobacteriales</taxon>
        <taxon>Haloferacaceae</taxon>
        <taxon>Halorubrum</taxon>
    </lineage>
</organism>
<dbReference type="PANTHER" id="PTHR30349:SF41">
    <property type="entry name" value="INTEGRASE_RECOMBINASE PROTEIN MJ0367-RELATED"/>
    <property type="match status" value="1"/>
</dbReference>
<dbReference type="Proteomes" id="UP001596118">
    <property type="component" value="Unassembled WGS sequence"/>
</dbReference>
<keyword evidence="2" id="KW-0238">DNA-binding</keyword>
<dbReference type="InterPro" id="IPR011010">
    <property type="entry name" value="DNA_brk_join_enz"/>
</dbReference>
<dbReference type="GO" id="GO:0015074">
    <property type="term" value="P:DNA integration"/>
    <property type="evidence" value="ECO:0007669"/>
    <property type="project" value="UniProtKB-KW"/>
</dbReference>
<evidence type="ECO:0000256" key="2">
    <source>
        <dbReference type="ARBA" id="ARBA00023125"/>
    </source>
</evidence>
<dbReference type="InterPro" id="IPR002104">
    <property type="entry name" value="Integrase_catalytic"/>
</dbReference>
<gene>
    <name evidence="5" type="ORF">ACFPM1_09000</name>
</gene>
<dbReference type="GO" id="GO:0003677">
    <property type="term" value="F:DNA binding"/>
    <property type="evidence" value="ECO:0007669"/>
    <property type="project" value="UniProtKB-KW"/>
</dbReference>
<dbReference type="AlphaFoldDB" id="A0ABD5R1W6"/>
<dbReference type="SUPFAM" id="SSF56349">
    <property type="entry name" value="DNA breaking-rejoining enzymes"/>
    <property type="match status" value="1"/>
</dbReference>